<dbReference type="EMBL" id="CM043023">
    <property type="protein sequence ID" value="KAI4454829.1"/>
    <property type="molecule type" value="Genomic_DNA"/>
</dbReference>
<accession>A0ACB9SHQ9</accession>
<evidence type="ECO:0000313" key="2">
    <source>
        <dbReference type="Proteomes" id="UP001056778"/>
    </source>
</evidence>
<protein>
    <submittedName>
        <fullName evidence="1">Ets</fullName>
    </submittedName>
</protein>
<evidence type="ECO:0000313" key="1">
    <source>
        <dbReference type="EMBL" id="KAI4454829.1"/>
    </source>
</evidence>
<organism evidence="1 2">
    <name type="scientific">Holotrichia oblita</name>
    <name type="common">Chafer beetle</name>
    <dbReference type="NCBI Taxonomy" id="644536"/>
    <lineage>
        <taxon>Eukaryota</taxon>
        <taxon>Metazoa</taxon>
        <taxon>Ecdysozoa</taxon>
        <taxon>Arthropoda</taxon>
        <taxon>Hexapoda</taxon>
        <taxon>Insecta</taxon>
        <taxon>Pterygota</taxon>
        <taxon>Neoptera</taxon>
        <taxon>Endopterygota</taxon>
        <taxon>Coleoptera</taxon>
        <taxon>Polyphaga</taxon>
        <taxon>Scarabaeiformia</taxon>
        <taxon>Scarabaeidae</taxon>
        <taxon>Melolonthinae</taxon>
        <taxon>Holotrichia</taxon>
    </lineage>
</organism>
<reference evidence="1" key="1">
    <citation type="submission" date="2022-04" db="EMBL/GenBank/DDBJ databases">
        <title>Chromosome-scale genome assembly of Holotrichia oblita Faldermann.</title>
        <authorList>
            <person name="Rongchong L."/>
        </authorList>
    </citation>
    <scope>NUCLEOTIDE SEQUENCE</scope>
    <source>
        <strain evidence="1">81SQS9</strain>
    </source>
</reference>
<name>A0ACB9SHQ9_HOLOL</name>
<keyword evidence="2" id="KW-1185">Reference proteome</keyword>
<sequence>MPEGRLPRRLDETKTTGKMPRGRPRKTWEEGEIKIGFYCCTVKLQRKMQAAQSVPVRYDNFQWRQPSTPYHNEEHEDSLPKDPRKWTREHVAQWLNFVTEQHGLPKIHSSRFLMNGKALCLMSPGMFLNRVPLGGKLLYKDFQLRLCTALYSQ</sequence>
<comment type="caution">
    <text evidence="1">The sequence shown here is derived from an EMBL/GenBank/DDBJ whole genome shotgun (WGS) entry which is preliminary data.</text>
</comment>
<proteinExistence type="predicted"/>
<dbReference type="Proteomes" id="UP001056778">
    <property type="component" value="Chromosome 9"/>
</dbReference>
<gene>
    <name evidence="1" type="ORF">MML48_9g00000534</name>
</gene>